<feature type="domain" description="F-box" evidence="1">
    <location>
        <begin position="35"/>
        <end position="68"/>
    </location>
</feature>
<dbReference type="EMBL" id="JAAAIL010000372">
    <property type="protein sequence ID" value="KAG0276423.1"/>
    <property type="molecule type" value="Genomic_DNA"/>
</dbReference>
<dbReference type="Proteomes" id="UP001194580">
    <property type="component" value="Unassembled WGS sequence"/>
</dbReference>
<dbReference type="Gene3D" id="1.20.1280.50">
    <property type="match status" value="1"/>
</dbReference>
<name>A0AAD4DF41_9FUNG</name>
<evidence type="ECO:0000259" key="1">
    <source>
        <dbReference type="Pfam" id="PF00646"/>
    </source>
</evidence>
<reference evidence="2" key="1">
    <citation type="journal article" date="2020" name="Fungal Divers.">
        <title>Resolving the Mortierellaceae phylogeny through synthesis of multi-gene phylogenetics and phylogenomics.</title>
        <authorList>
            <person name="Vandepol N."/>
            <person name="Liber J."/>
            <person name="Desiro A."/>
            <person name="Na H."/>
            <person name="Kennedy M."/>
            <person name="Barry K."/>
            <person name="Grigoriev I.V."/>
            <person name="Miller A.N."/>
            <person name="O'Donnell K."/>
            <person name="Stajich J.E."/>
            <person name="Bonito G."/>
        </authorList>
    </citation>
    <scope>NUCLEOTIDE SEQUENCE</scope>
    <source>
        <strain evidence="2">NRRL 28262</strain>
    </source>
</reference>
<dbReference type="InterPro" id="IPR032675">
    <property type="entry name" value="LRR_dom_sf"/>
</dbReference>
<keyword evidence="3" id="KW-1185">Reference proteome</keyword>
<dbReference type="InterPro" id="IPR001810">
    <property type="entry name" value="F-box_dom"/>
</dbReference>
<dbReference type="Gene3D" id="3.80.10.10">
    <property type="entry name" value="Ribonuclease Inhibitor"/>
    <property type="match status" value="1"/>
</dbReference>
<accession>A0AAD4DF41</accession>
<dbReference type="SUPFAM" id="SSF52047">
    <property type="entry name" value="RNI-like"/>
    <property type="match status" value="1"/>
</dbReference>
<sequence>MSLTQKHSFLAFTHDPPKKHNSNNSPSLSLALGIPEILERILSFVVLHNQQRTAKLVCKQWYSICRDLVPVSYTWILRLTINNHHNLYIKNDETQAIQAQVSSAHTLIIQVNDCAPSPTASTQRSISWTAMMNELSRIVQECHNQRVRPRLKTLHLKEGILEDFGIQLPQLPHLITLTTLRIDSTVQWDIIHLFTILKACQNLEDLSIKPTLLADTINLSTHFTAAQSSTITSRQEDTLIYGDQALSKSLRLQTCSLYDLVITLPALTAFLKASPRLSKLILARCDHLVRQGQDIILNLQDNGTIHSSSSIIRLVGIHSPKLKVFHLSMRRGQSQSYGLSGQDVVTMLQTFPHMDACNLTDYEFDLPLLKTPYLAVVNRVTTLNIFPIQREVREGCHISVREILCTFEHLIHFRAPNSVYYLDDMDLNDVKEPLEKLRSRYYYSRARPRIPTNDPVIARQYVWVCRGLKTLHMALSFRAMVSYSPETSLIIYGFLSRMCPRLQELYLKRWWIDLSFKAGLSLLTRLQDLERVTFALTYRPELDEEGFSWMQPVPSRFAWGHLIYPLSHYRTRTRIKKEYKGVPPSTTTAGSEFVKRGRELGIDLSKVGYIDDLLEWMDERYGTNTTNTTTPMARSTSADAASRRNDLRYSLPNLQSFRVEFSEGQDADLQSFEDFVGRIRPEVDFQLRLCTRNIFYDRTLLHY</sequence>
<dbReference type="AlphaFoldDB" id="A0AAD4DF41"/>
<organism evidence="2 3">
    <name type="scientific">Linnemannia exigua</name>
    <dbReference type="NCBI Taxonomy" id="604196"/>
    <lineage>
        <taxon>Eukaryota</taxon>
        <taxon>Fungi</taxon>
        <taxon>Fungi incertae sedis</taxon>
        <taxon>Mucoromycota</taxon>
        <taxon>Mortierellomycotina</taxon>
        <taxon>Mortierellomycetes</taxon>
        <taxon>Mortierellales</taxon>
        <taxon>Mortierellaceae</taxon>
        <taxon>Linnemannia</taxon>
    </lineage>
</organism>
<proteinExistence type="predicted"/>
<gene>
    <name evidence="2" type="ORF">BGZ95_007549</name>
</gene>
<evidence type="ECO:0000313" key="2">
    <source>
        <dbReference type="EMBL" id="KAG0276423.1"/>
    </source>
</evidence>
<evidence type="ECO:0000313" key="3">
    <source>
        <dbReference type="Proteomes" id="UP001194580"/>
    </source>
</evidence>
<comment type="caution">
    <text evidence="2">The sequence shown here is derived from an EMBL/GenBank/DDBJ whole genome shotgun (WGS) entry which is preliminary data.</text>
</comment>
<protein>
    <recommendedName>
        <fullName evidence="1">F-box domain-containing protein</fullName>
    </recommendedName>
</protein>
<dbReference type="Pfam" id="PF00646">
    <property type="entry name" value="F-box"/>
    <property type="match status" value="1"/>
</dbReference>